<sequence>MRCLKSCSTTWNNVVPVLGRWQAGADLAFPEANKGGLPGLSAPLVTVLATAAVTLHAYRRRRVKSKARKTPIAEESTTGGGAGSARIL</sequence>
<dbReference type="RefSeq" id="WP_186857943.1">
    <property type="nucleotide sequence ID" value="NZ_JACOON010000004.1"/>
</dbReference>
<keyword evidence="2" id="KW-0472">Membrane</keyword>
<dbReference type="EMBL" id="JACOON010000004">
    <property type="protein sequence ID" value="MBC5648438.1"/>
    <property type="molecule type" value="Genomic_DNA"/>
</dbReference>
<gene>
    <name evidence="3" type="ORF">H8S18_08820</name>
</gene>
<evidence type="ECO:0000256" key="2">
    <source>
        <dbReference type="SAM" id="Phobius"/>
    </source>
</evidence>
<evidence type="ECO:0000313" key="3">
    <source>
        <dbReference type="EMBL" id="MBC5648438.1"/>
    </source>
</evidence>
<feature type="transmembrane region" description="Helical" evidence="2">
    <location>
        <begin position="40"/>
        <end position="58"/>
    </location>
</feature>
<keyword evidence="2" id="KW-0812">Transmembrane</keyword>
<organism evidence="3 4">
    <name type="scientific">Christensenella tenuis</name>
    <dbReference type="NCBI Taxonomy" id="2763033"/>
    <lineage>
        <taxon>Bacteria</taxon>
        <taxon>Bacillati</taxon>
        <taxon>Bacillota</taxon>
        <taxon>Clostridia</taxon>
        <taxon>Christensenellales</taxon>
        <taxon>Christensenellaceae</taxon>
        <taxon>Christensenella</taxon>
    </lineage>
</organism>
<feature type="region of interest" description="Disordered" evidence="1">
    <location>
        <begin position="63"/>
        <end position="88"/>
    </location>
</feature>
<proteinExistence type="predicted"/>
<keyword evidence="4" id="KW-1185">Reference proteome</keyword>
<evidence type="ECO:0000256" key="1">
    <source>
        <dbReference type="SAM" id="MobiDB-lite"/>
    </source>
</evidence>
<dbReference type="Proteomes" id="UP000606889">
    <property type="component" value="Unassembled WGS sequence"/>
</dbReference>
<accession>A0ABR7EF98</accession>
<name>A0ABR7EF98_9FIRM</name>
<protein>
    <submittedName>
        <fullName evidence="3">Uncharacterized protein</fullName>
    </submittedName>
</protein>
<reference evidence="3 4" key="1">
    <citation type="submission" date="2020-08" db="EMBL/GenBank/DDBJ databases">
        <title>Genome public.</title>
        <authorList>
            <person name="Liu C."/>
            <person name="Sun Q."/>
        </authorList>
    </citation>
    <scope>NUCLEOTIDE SEQUENCE [LARGE SCALE GENOMIC DNA]</scope>
    <source>
        <strain evidence="3 4">NSJ-35</strain>
    </source>
</reference>
<keyword evidence="2" id="KW-1133">Transmembrane helix</keyword>
<feature type="compositionally biased region" description="Gly residues" evidence="1">
    <location>
        <begin position="78"/>
        <end position="88"/>
    </location>
</feature>
<comment type="caution">
    <text evidence="3">The sequence shown here is derived from an EMBL/GenBank/DDBJ whole genome shotgun (WGS) entry which is preliminary data.</text>
</comment>
<evidence type="ECO:0000313" key="4">
    <source>
        <dbReference type="Proteomes" id="UP000606889"/>
    </source>
</evidence>